<comment type="subcellular location">
    <subcellularLocation>
        <location evidence="2">Chromosome</location>
        <location evidence="2">Centromere</location>
        <location evidence="2">Kinetochore</location>
    </subcellularLocation>
    <subcellularLocation>
        <location evidence="1">Nucleus</location>
    </subcellularLocation>
</comment>
<comment type="similarity">
    <text evidence="3">Belongs to the CENP-T/CNN1 family.</text>
</comment>
<reference evidence="19" key="1">
    <citation type="submission" date="2011-08" db="EMBL/GenBank/DDBJ databases">
        <title>The draft genome of Latimeria chalumnae.</title>
        <authorList>
            <person name="Di Palma F."/>
            <person name="Alfoldi J."/>
            <person name="Johnson J."/>
            <person name="Berlin A."/>
            <person name="Gnerre S."/>
            <person name="Jaffe D."/>
            <person name="MacCallum I."/>
            <person name="Young S."/>
            <person name="Walker B.J."/>
            <person name="Lander E."/>
            <person name="Lindblad-Toh K."/>
        </authorList>
    </citation>
    <scope>NUCLEOTIDE SEQUENCE [LARGE SCALE GENOMIC DNA]</scope>
    <source>
        <strain evidence="19">Wild caught</strain>
    </source>
</reference>
<dbReference type="GO" id="GO:0005634">
    <property type="term" value="C:nucleus"/>
    <property type="evidence" value="ECO:0007669"/>
    <property type="project" value="UniProtKB-SubCell"/>
</dbReference>
<organism evidence="18 19">
    <name type="scientific">Latimeria chalumnae</name>
    <name type="common">Coelacanth</name>
    <dbReference type="NCBI Taxonomy" id="7897"/>
    <lineage>
        <taxon>Eukaryota</taxon>
        <taxon>Metazoa</taxon>
        <taxon>Chordata</taxon>
        <taxon>Craniata</taxon>
        <taxon>Vertebrata</taxon>
        <taxon>Euteleostomi</taxon>
        <taxon>Coelacanthiformes</taxon>
        <taxon>Coelacanthidae</taxon>
        <taxon>Latimeria</taxon>
    </lineage>
</organism>
<feature type="compositionally biased region" description="Acidic residues" evidence="15">
    <location>
        <begin position="546"/>
        <end position="570"/>
    </location>
</feature>
<name>M3XHW9_LATCH</name>
<dbReference type="Pfam" id="PF16171">
    <property type="entry name" value="CENP-T_N"/>
    <property type="match status" value="1"/>
</dbReference>
<dbReference type="GO" id="GO:0051301">
    <property type="term" value="P:cell division"/>
    <property type="evidence" value="ECO:0007669"/>
    <property type="project" value="UniProtKB-KW"/>
</dbReference>
<keyword evidence="10" id="KW-0539">Nucleus</keyword>
<keyword evidence="6" id="KW-0132">Cell division</keyword>
<dbReference type="EMBL" id="AFYH01042482">
    <property type="status" value="NOT_ANNOTATED_CDS"/>
    <property type="molecule type" value="Genomic_DNA"/>
</dbReference>
<keyword evidence="19" id="KW-1185">Reference proteome</keyword>
<dbReference type="GO" id="GO:0051382">
    <property type="term" value="P:kinetochore assembly"/>
    <property type="evidence" value="ECO:0007669"/>
    <property type="project" value="InterPro"/>
</dbReference>
<dbReference type="GO" id="GO:0007059">
    <property type="term" value="P:chromosome segregation"/>
    <property type="evidence" value="ECO:0007669"/>
    <property type="project" value="TreeGrafter"/>
</dbReference>
<evidence type="ECO:0000256" key="11">
    <source>
        <dbReference type="ARBA" id="ARBA00023306"/>
    </source>
</evidence>
<dbReference type="Ensembl" id="ENSLACT00000025176.1">
    <property type="protein sequence ID" value="ENSLACP00000022325.1"/>
    <property type="gene ID" value="ENSLACG00000022166.1"/>
</dbReference>
<dbReference type="InterPro" id="IPR035425">
    <property type="entry name" value="CENP-T/H4_C"/>
</dbReference>
<evidence type="ECO:0000313" key="18">
    <source>
        <dbReference type="Ensembl" id="ENSLACP00000022325.1"/>
    </source>
</evidence>
<feature type="compositionally biased region" description="Basic and acidic residues" evidence="15">
    <location>
        <begin position="23"/>
        <end position="37"/>
    </location>
</feature>
<dbReference type="EMBL" id="AFYH01042477">
    <property type="status" value="NOT_ANNOTATED_CDS"/>
    <property type="molecule type" value="Genomic_DNA"/>
</dbReference>
<dbReference type="InterPro" id="IPR028255">
    <property type="entry name" value="CENP-T"/>
</dbReference>
<dbReference type="GO" id="GO:0000278">
    <property type="term" value="P:mitotic cell cycle"/>
    <property type="evidence" value="ECO:0007669"/>
    <property type="project" value="TreeGrafter"/>
</dbReference>
<sequence>MDSPSADVTMRTILRGVLATELPKSEVKPQGRSRVSEGARSLPGRRTNTPKSSSSKSLMTPTAALRRKLRNSIGQSIQMTELATKSTSTGSVICGSSGKSAVKKQKPSGIASLKEHDLDTDTPRTILKNILQNEPEVSLLAPQKSYIEPERMELEISEIPQSSFLSPSLGTPVVKQSIKKPGLLRRKKQRIAVSEEDFVKGVNQNVQQLKTGKTEETHQGESNETTSAPPNLSNNASSFSLSLTTSLKKQSVKKPGLRRRRKMHRIVSEEDFINGVNQNIQQLKTGKTEETHQGESNETISAPPNLSNNASSSSSLFLTTSLQKQSIKKPGLHRRKKTHRVVSEEDFIKGVNQNILQLKNFQENVPDLQAISVDKWALQSSTILNNTGKELSNTELYDHPHLMPENKNSSSVSTFKSPEAVVSLTAERKPTDELQTKQPGADEQCDMGAEVENSLGNKVMELEEDGEYIEKNAGIRETAVKGKSIAPHANRLLEYRKDNNLSYDQTGDEHSNQEFPTPEPAVYSTSKDTGEEESAQGASLSAAAAEEPDDNDQEEEMMQDESQNYEDVAEDFPVPEAAVPGTSKDTSRLPGNSRYSEHAEDRPISGVSLSAPGVEELGGAPFLRNAEPDDDEQEDDSEMGEEEPESEELSMARFGLCTSKTEVKLSPLLKTPHFFKTAALKVQKQPGKSKVIQKRQAAVQKKKTDLPSSFVKNVFAHYAKVQVAKDTNTVVEKCLEVYFQQLSNDLEAYASHAKRKTIEKSDAELLLRRQGFVTEKMPLNVLIERHLPFDYRKLLIPVAMSGNEVVPNK</sequence>
<accession>M3XHW9</accession>
<evidence type="ECO:0000259" key="16">
    <source>
        <dbReference type="Pfam" id="PF15511"/>
    </source>
</evidence>
<dbReference type="Pfam" id="PF15511">
    <property type="entry name" value="CENP-T_C"/>
    <property type="match status" value="1"/>
</dbReference>
<evidence type="ECO:0000256" key="6">
    <source>
        <dbReference type="ARBA" id="ARBA00022618"/>
    </source>
</evidence>
<dbReference type="OrthoDB" id="10071681at2759"/>
<gene>
    <name evidence="18" type="primary">LOC102352203</name>
</gene>
<feature type="compositionally biased region" description="Low complexity" evidence="15">
    <location>
        <begin position="301"/>
        <end position="314"/>
    </location>
</feature>
<feature type="region of interest" description="Disordered" evidence="15">
    <location>
        <begin position="501"/>
        <end position="649"/>
    </location>
</feature>
<reference evidence="18" key="3">
    <citation type="submission" date="2025-09" db="UniProtKB">
        <authorList>
            <consortium name="Ensembl"/>
        </authorList>
    </citation>
    <scope>IDENTIFICATION</scope>
</reference>
<dbReference type="EMBL" id="AFYH01042481">
    <property type="status" value="NOT_ANNOTATED_CDS"/>
    <property type="molecule type" value="Genomic_DNA"/>
</dbReference>
<evidence type="ECO:0000256" key="9">
    <source>
        <dbReference type="ARBA" id="ARBA00023125"/>
    </source>
</evidence>
<dbReference type="EMBL" id="AFYH01042478">
    <property type="status" value="NOT_ANNOTATED_CDS"/>
    <property type="molecule type" value="Genomic_DNA"/>
</dbReference>
<feature type="compositionally biased region" description="Polar residues" evidence="15">
    <location>
        <begin position="46"/>
        <end position="60"/>
    </location>
</feature>
<keyword evidence="7" id="KW-0498">Mitosis</keyword>
<dbReference type="InterPro" id="IPR032373">
    <property type="entry name" value="CENP-T_N"/>
</dbReference>
<feature type="compositionally biased region" description="Low complexity" evidence="15">
    <location>
        <begin position="535"/>
        <end position="545"/>
    </location>
</feature>
<dbReference type="GO" id="GO:0000776">
    <property type="term" value="C:kinetochore"/>
    <property type="evidence" value="ECO:0007669"/>
    <property type="project" value="UniProtKB-KW"/>
</dbReference>
<comment type="function">
    <text evidence="13">Component of the CENPA-NAC (nucleosome-associated) complex, a complex that plays a central role in assembly of kinetochore proteins, mitotic progression and chromosome segregation. The CENPA-NAC complex recruits the CENPA-CAD (nucleosome distal) complex and may be involved in incorporation of newly synthesized CENPA into centromeres. Part of a nucleosome-associated complex that binds specifically to histone H3-containing nucleosomes at the centromere, as opposed to nucleosomes containing CENPA. Component of the heterotetrameric CENP-T-W-S-X complex that binds and supercoils DNA, and plays an important role in kinetochore assembly. CENPT has a fundamental role in kinetochore assembly and function. It is one of the inner kinetochore proteins, with most further proteins binding downstream. Required for normal chromosome organization and normal progress through mitosis.</text>
</comment>
<evidence type="ECO:0000256" key="8">
    <source>
        <dbReference type="ARBA" id="ARBA00022838"/>
    </source>
</evidence>
<evidence type="ECO:0000256" key="7">
    <source>
        <dbReference type="ARBA" id="ARBA00022776"/>
    </source>
</evidence>
<protein>
    <recommendedName>
        <fullName evidence="4">Centromere protein T</fullName>
    </recommendedName>
</protein>
<dbReference type="EMBL" id="AFYH01042476">
    <property type="status" value="NOT_ANNOTATED_CDS"/>
    <property type="molecule type" value="Genomic_DNA"/>
</dbReference>
<dbReference type="PANTHER" id="PTHR46904:SF1">
    <property type="entry name" value="CENTROMERE PROTEIN T"/>
    <property type="match status" value="1"/>
</dbReference>
<evidence type="ECO:0000259" key="17">
    <source>
        <dbReference type="Pfam" id="PF16171"/>
    </source>
</evidence>
<keyword evidence="5" id="KW-0158">Chromosome</keyword>
<proteinExistence type="inferred from homology"/>
<dbReference type="CDD" id="cd22920">
    <property type="entry name" value="HFD_CENP-T"/>
    <property type="match status" value="1"/>
</dbReference>
<feature type="compositionally biased region" description="Basic and acidic residues" evidence="15">
    <location>
        <begin position="212"/>
        <end position="221"/>
    </location>
</feature>
<dbReference type="EMBL" id="AFYH01042479">
    <property type="status" value="NOT_ANNOTATED_CDS"/>
    <property type="molecule type" value="Genomic_DNA"/>
</dbReference>
<dbReference type="FunCoup" id="M3XHW9">
    <property type="interactions" value="1352"/>
</dbReference>
<feature type="compositionally biased region" description="Acidic residues" evidence="15">
    <location>
        <begin position="628"/>
        <end position="648"/>
    </location>
</feature>
<dbReference type="InterPro" id="IPR009072">
    <property type="entry name" value="Histone-fold"/>
</dbReference>
<evidence type="ECO:0000256" key="3">
    <source>
        <dbReference type="ARBA" id="ARBA00010137"/>
    </source>
</evidence>
<evidence type="ECO:0000256" key="4">
    <source>
        <dbReference type="ARBA" id="ARBA00016401"/>
    </source>
</evidence>
<feature type="region of interest" description="Disordered" evidence="15">
    <location>
        <begin position="284"/>
        <end position="314"/>
    </location>
</feature>
<dbReference type="STRING" id="7897.ENSLACP00000022325"/>
<keyword evidence="9" id="KW-0238">DNA-binding</keyword>
<dbReference type="GeneTree" id="ENSGT00390000003044"/>
<dbReference type="EMBL" id="AFYH01042475">
    <property type="status" value="NOT_ANNOTATED_CDS"/>
    <property type="molecule type" value="Genomic_DNA"/>
</dbReference>
<feature type="compositionally biased region" description="Basic and acidic residues" evidence="15">
    <location>
        <begin position="286"/>
        <end position="295"/>
    </location>
</feature>
<evidence type="ECO:0000313" key="19">
    <source>
        <dbReference type="Proteomes" id="UP000008672"/>
    </source>
</evidence>
<feature type="region of interest" description="Disordered" evidence="15">
    <location>
        <begin position="84"/>
        <end position="108"/>
    </location>
</feature>
<evidence type="ECO:0000256" key="13">
    <source>
        <dbReference type="ARBA" id="ARBA00045461"/>
    </source>
</evidence>
<dbReference type="Gene3D" id="1.10.20.10">
    <property type="entry name" value="Histone, subunit A"/>
    <property type="match status" value="1"/>
</dbReference>
<keyword evidence="11" id="KW-0131">Cell cycle</keyword>
<evidence type="ECO:0000256" key="1">
    <source>
        <dbReference type="ARBA" id="ARBA00004123"/>
    </source>
</evidence>
<comment type="subunit">
    <text evidence="14">Component of the CENPA-CAD complex, composed of CENPI, CENPK, CENPL, CENPO, CENPP, CENPQ, CENPR and CENPS. The CENPA-CAD complex is probably recruited on centromeres by the CENPA-NAC complex, at least composed of CENPA, CENPC, CENPH, CENPM, CENPN, CENPT and CENPU. Identified in a centromeric complex containing histones H2A, H2B, H3 and H4, and at least CENPA, CENPB, CENPC, CENPT, CENPN, HJURP, SUPT16H, SSRP1 and RSF1. Interacts (via N-terminus) with the NDC80 complex. Heterodimer with CENPW; this dimer coassembles with CENPS-CENPX heterodimers at centromeres to form the tetrameric CENP-T-W-S-X complex.</text>
</comment>
<dbReference type="Proteomes" id="UP000008672">
    <property type="component" value="Unassembled WGS sequence"/>
</dbReference>
<feature type="compositionally biased region" description="Low complexity" evidence="15">
    <location>
        <begin position="226"/>
        <end position="238"/>
    </location>
</feature>
<evidence type="ECO:0000256" key="5">
    <source>
        <dbReference type="ARBA" id="ARBA00022454"/>
    </source>
</evidence>
<reference evidence="18" key="2">
    <citation type="submission" date="2025-08" db="UniProtKB">
        <authorList>
            <consortium name="Ensembl"/>
        </authorList>
    </citation>
    <scope>IDENTIFICATION</scope>
</reference>
<feature type="region of interest" description="Disordered" evidence="15">
    <location>
        <begin position="210"/>
        <end position="238"/>
    </location>
</feature>
<dbReference type="EMBL" id="AFYH01042474">
    <property type="status" value="NOT_ANNOTATED_CDS"/>
    <property type="molecule type" value="Genomic_DNA"/>
</dbReference>
<evidence type="ECO:0000256" key="12">
    <source>
        <dbReference type="ARBA" id="ARBA00023328"/>
    </source>
</evidence>
<dbReference type="EMBL" id="AFYH01042480">
    <property type="status" value="NOT_ANNOTATED_CDS"/>
    <property type="molecule type" value="Genomic_DNA"/>
</dbReference>
<dbReference type="InParanoid" id="M3XHW9"/>
<evidence type="ECO:0000256" key="14">
    <source>
        <dbReference type="ARBA" id="ARBA00046865"/>
    </source>
</evidence>
<feature type="domain" description="CENP-T/Histone H4 histone fold" evidence="16">
    <location>
        <begin position="705"/>
        <end position="797"/>
    </location>
</feature>
<dbReference type="HOGENOM" id="CLU_348490_0_0_1"/>
<feature type="region of interest" description="Disordered" evidence="15">
    <location>
        <begin position="21"/>
        <end position="62"/>
    </location>
</feature>
<dbReference type="eggNOG" id="ENOG502RZH1">
    <property type="taxonomic scope" value="Eukaryota"/>
</dbReference>
<dbReference type="OMA" id="RRSMRHK"/>
<dbReference type="PANTHER" id="PTHR46904">
    <property type="entry name" value="CENTROMERE PROTEIN T"/>
    <property type="match status" value="1"/>
</dbReference>
<keyword evidence="12" id="KW-0137">Centromere</keyword>
<dbReference type="SUPFAM" id="SSF47113">
    <property type="entry name" value="Histone-fold"/>
    <property type="match status" value="1"/>
</dbReference>
<evidence type="ECO:0000256" key="10">
    <source>
        <dbReference type="ARBA" id="ARBA00023242"/>
    </source>
</evidence>
<dbReference type="GO" id="GO:0046982">
    <property type="term" value="F:protein heterodimerization activity"/>
    <property type="evidence" value="ECO:0007669"/>
    <property type="project" value="InterPro"/>
</dbReference>
<feature type="domain" description="Centromere kinetochore component CENP-T N-terminal" evidence="17">
    <location>
        <begin position="117"/>
        <end position="274"/>
    </location>
</feature>
<evidence type="ECO:0000256" key="15">
    <source>
        <dbReference type="SAM" id="MobiDB-lite"/>
    </source>
</evidence>
<dbReference type="GO" id="GO:0003677">
    <property type="term" value="F:DNA binding"/>
    <property type="evidence" value="ECO:0007669"/>
    <property type="project" value="UniProtKB-KW"/>
</dbReference>
<dbReference type="AlphaFoldDB" id="M3XHW9"/>
<keyword evidence="8" id="KW-0995">Kinetochore</keyword>
<evidence type="ECO:0000256" key="2">
    <source>
        <dbReference type="ARBA" id="ARBA00004629"/>
    </source>
</evidence>